<evidence type="ECO:0000313" key="1">
    <source>
        <dbReference type="EMBL" id="KAI4302223.1"/>
    </source>
</evidence>
<organism evidence="1 2">
    <name type="scientific">Melastoma candidum</name>
    <dbReference type="NCBI Taxonomy" id="119954"/>
    <lineage>
        <taxon>Eukaryota</taxon>
        <taxon>Viridiplantae</taxon>
        <taxon>Streptophyta</taxon>
        <taxon>Embryophyta</taxon>
        <taxon>Tracheophyta</taxon>
        <taxon>Spermatophyta</taxon>
        <taxon>Magnoliopsida</taxon>
        <taxon>eudicotyledons</taxon>
        <taxon>Gunneridae</taxon>
        <taxon>Pentapetalae</taxon>
        <taxon>rosids</taxon>
        <taxon>malvids</taxon>
        <taxon>Myrtales</taxon>
        <taxon>Melastomataceae</taxon>
        <taxon>Melastomatoideae</taxon>
        <taxon>Melastomateae</taxon>
        <taxon>Melastoma</taxon>
    </lineage>
</organism>
<comment type="caution">
    <text evidence="1">The sequence shown here is derived from an EMBL/GenBank/DDBJ whole genome shotgun (WGS) entry which is preliminary data.</text>
</comment>
<dbReference type="EMBL" id="CM042891">
    <property type="protein sequence ID" value="KAI4302223.1"/>
    <property type="molecule type" value="Genomic_DNA"/>
</dbReference>
<name>A0ACB9KY47_9MYRT</name>
<proteinExistence type="predicted"/>
<reference evidence="2" key="1">
    <citation type="journal article" date="2023" name="Front. Plant Sci.">
        <title>Chromosomal-level genome assembly of Melastoma candidum provides insights into trichome evolution.</title>
        <authorList>
            <person name="Zhong Y."/>
            <person name="Wu W."/>
            <person name="Sun C."/>
            <person name="Zou P."/>
            <person name="Liu Y."/>
            <person name="Dai S."/>
            <person name="Zhou R."/>
        </authorList>
    </citation>
    <scope>NUCLEOTIDE SEQUENCE [LARGE SCALE GENOMIC DNA]</scope>
</reference>
<evidence type="ECO:0000313" key="2">
    <source>
        <dbReference type="Proteomes" id="UP001057402"/>
    </source>
</evidence>
<keyword evidence="2" id="KW-1185">Reference proteome</keyword>
<dbReference type="Proteomes" id="UP001057402">
    <property type="component" value="Chromosome 12"/>
</dbReference>
<gene>
    <name evidence="1" type="ORF">MLD38_038001</name>
</gene>
<protein>
    <submittedName>
        <fullName evidence="1">Uncharacterized protein</fullName>
    </submittedName>
</protein>
<sequence length="135" mass="14730">MGIRGSNDFRDDPYYADLERWILKLMADDDEVAGCAIALEADGCSRNGSVISMMNMTGTYAHPFWGSIQMGGNAGTGVFIPRIKDIRTPTPEQGTRNEKPCCGKKQGKGGDRVLSLQEGTPKSAPRSIKSTPQWF</sequence>
<accession>A0ACB9KY47</accession>